<name>A0A5N6C0R7_9ACTN</name>
<organism evidence="1 2">
    <name type="scientific">Microbispora catharanthi</name>
    <dbReference type="NCBI Taxonomy" id="1712871"/>
    <lineage>
        <taxon>Bacteria</taxon>
        <taxon>Bacillati</taxon>
        <taxon>Actinomycetota</taxon>
        <taxon>Actinomycetes</taxon>
        <taxon>Streptosporangiales</taxon>
        <taxon>Streptosporangiaceae</taxon>
        <taxon>Microbispora</taxon>
    </lineage>
</organism>
<keyword evidence="2" id="KW-1185">Reference proteome</keyword>
<dbReference type="EMBL" id="VDMA02000003">
    <property type="protein sequence ID" value="KAB8186347.1"/>
    <property type="molecule type" value="Genomic_DNA"/>
</dbReference>
<evidence type="ECO:0000313" key="1">
    <source>
        <dbReference type="EMBL" id="KAB8186347.1"/>
    </source>
</evidence>
<comment type="caution">
    <text evidence="1">The sequence shown here is derived from an EMBL/GenBank/DDBJ whole genome shotgun (WGS) entry which is preliminary data.</text>
</comment>
<accession>A0A5N6C0R7</accession>
<evidence type="ECO:0000313" key="2">
    <source>
        <dbReference type="Proteomes" id="UP000313066"/>
    </source>
</evidence>
<gene>
    <name evidence="1" type="ORF">FH610_005890</name>
</gene>
<sequence>MGRRKYRNERRHYRYIEAVVLGRVLDENTQSVLRMLPGQPMVTADHFSASVDWDDYTREMEEFVEQTFDAWLFFDNDGPRTVAFRIPGEALPAQAVAPHLHGDVLQGLRMETSDDDLLLRFSMYAEDSELFNLHESGTGWLRDILPVREELMSGRLDALELGRVVGTHWDEVDRDLSAEYGLSKASRVLAAYLLVAPRELARLAAERAEAGGGELPPGWLSTCSGLEPVTRWEFAAADPRKSFQITLGRLPSGCEYGGWYVTSSEPRGRPLAFRTEDDARRGYHDEALRLQRLNDPGRWRQLDPTV</sequence>
<dbReference type="RefSeq" id="WP_139573282.1">
    <property type="nucleotide sequence ID" value="NZ_VDMA02000003.1"/>
</dbReference>
<dbReference type="Proteomes" id="UP000313066">
    <property type="component" value="Unassembled WGS sequence"/>
</dbReference>
<proteinExistence type="predicted"/>
<reference evidence="1 2" key="1">
    <citation type="submission" date="2019-10" db="EMBL/GenBank/DDBJ databases">
        <title>Nonomuraea sp. nov., isolated from Phyllanthus amarus.</title>
        <authorList>
            <person name="Klykleung N."/>
            <person name="Tanasupawat S."/>
        </authorList>
    </citation>
    <scope>NUCLEOTIDE SEQUENCE [LARGE SCALE GENOMIC DNA]</scope>
    <source>
        <strain evidence="1 2">CR1-09</strain>
    </source>
</reference>
<dbReference type="AlphaFoldDB" id="A0A5N6C0R7"/>
<protein>
    <submittedName>
        <fullName evidence="1">Uncharacterized protein</fullName>
    </submittedName>
</protein>